<keyword evidence="1" id="KW-0812">Transmembrane</keyword>
<name>A0ABX7LNR9_9CAUL</name>
<reference evidence="2 3" key="1">
    <citation type="submission" date="2021-02" db="EMBL/GenBank/DDBJ databases">
        <title>Brevundimonas sp. CS1 genome sequence.</title>
        <authorList>
            <person name="Lee K."/>
            <person name="Choi Y.-J."/>
            <person name="Son H.-R."/>
        </authorList>
    </citation>
    <scope>NUCLEOTIDE SEQUENCE [LARGE SCALE GENOMIC DNA]</scope>
    <source>
        <strain evidence="2 3">CS1</strain>
    </source>
</reference>
<evidence type="ECO:0000313" key="2">
    <source>
        <dbReference type="EMBL" id="QSF54473.1"/>
    </source>
</evidence>
<keyword evidence="1" id="KW-0472">Membrane</keyword>
<dbReference type="EMBL" id="CP070968">
    <property type="protein sequence ID" value="QSF54473.1"/>
    <property type="molecule type" value="Genomic_DNA"/>
</dbReference>
<proteinExistence type="predicted"/>
<sequence>MTENEKGVLGCMGLVGAGVLVWASIYYIGWGMEIMRDPKGYAARQEAAAAEYAAEQKQQADKAAAEEAAKQARYAEAERRDVEQREKENACIREFDYETCRRIYNPTTEELEAQIAISQRANRIAEAYR</sequence>
<organism evidence="2 3">
    <name type="scientific">Brevundimonas fontaquae</name>
    <dbReference type="NCBI Taxonomy" id="2813778"/>
    <lineage>
        <taxon>Bacteria</taxon>
        <taxon>Pseudomonadati</taxon>
        <taxon>Pseudomonadota</taxon>
        <taxon>Alphaproteobacteria</taxon>
        <taxon>Caulobacterales</taxon>
        <taxon>Caulobacteraceae</taxon>
        <taxon>Brevundimonas</taxon>
    </lineage>
</organism>
<dbReference type="RefSeq" id="WP_205681961.1">
    <property type="nucleotide sequence ID" value="NZ_CP070968.1"/>
</dbReference>
<gene>
    <name evidence="2" type="ORF">JX001_01160</name>
</gene>
<keyword evidence="3" id="KW-1185">Reference proteome</keyword>
<evidence type="ECO:0000256" key="1">
    <source>
        <dbReference type="SAM" id="Phobius"/>
    </source>
</evidence>
<evidence type="ECO:0000313" key="3">
    <source>
        <dbReference type="Proteomes" id="UP000662957"/>
    </source>
</evidence>
<feature type="transmembrane region" description="Helical" evidence="1">
    <location>
        <begin position="6"/>
        <end position="29"/>
    </location>
</feature>
<keyword evidence="1" id="KW-1133">Transmembrane helix</keyword>
<dbReference type="Proteomes" id="UP000662957">
    <property type="component" value="Chromosome"/>
</dbReference>
<accession>A0ABX7LNR9</accession>
<protein>
    <submittedName>
        <fullName evidence="2">Uncharacterized protein</fullName>
    </submittedName>
</protein>